<gene>
    <name evidence="2" type="ORF">PAXRUDRAFT_260057</name>
</gene>
<organism evidence="2 3">
    <name type="scientific">Paxillus rubicundulus Ve08.2h10</name>
    <dbReference type="NCBI Taxonomy" id="930991"/>
    <lineage>
        <taxon>Eukaryota</taxon>
        <taxon>Fungi</taxon>
        <taxon>Dikarya</taxon>
        <taxon>Basidiomycota</taxon>
        <taxon>Agaricomycotina</taxon>
        <taxon>Agaricomycetes</taxon>
        <taxon>Agaricomycetidae</taxon>
        <taxon>Boletales</taxon>
        <taxon>Paxilineae</taxon>
        <taxon>Paxillaceae</taxon>
        <taxon>Paxillus</taxon>
    </lineage>
</organism>
<sequence>MWVLKHPQYASGLMSHSFVGSRLSQQPRTWHLCHALLDAIRGTTNESSCAASCTTHTRHVTSESKIVYMYLCTTGAIVSIPLFPIFGRDL</sequence>
<reference evidence="3" key="2">
    <citation type="submission" date="2015-01" db="EMBL/GenBank/DDBJ databases">
        <title>Evolutionary Origins and Diversification of the Mycorrhizal Mutualists.</title>
        <authorList>
            <consortium name="DOE Joint Genome Institute"/>
            <consortium name="Mycorrhizal Genomics Consortium"/>
            <person name="Kohler A."/>
            <person name="Kuo A."/>
            <person name="Nagy L.G."/>
            <person name="Floudas D."/>
            <person name="Copeland A."/>
            <person name="Barry K.W."/>
            <person name="Cichocki N."/>
            <person name="Veneault-Fourrey C."/>
            <person name="LaButti K."/>
            <person name="Lindquist E.A."/>
            <person name="Lipzen A."/>
            <person name="Lundell T."/>
            <person name="Morin E."/>
            <person name="Murat C."/>
            <person name="Riley R."/>
            <person name="Ohm R."/>
            <person name="Sun H."/>
            <person name="Tunlid A."/>
            <person name="Henrissat B."/>
            <person name="Grigoriev I.V."/>
            <person name="Hibbett D.S."/>
            <person name="Martin F."/>
        </authorList>
    </citation>
    <scope>NUCLEOTIDE SEQUENCE [LARGE SCALE GENOMIC DNA]</scope>
    <source>
        <strain evidence="3">Ve08.2h10</strain>
    </source>
</reference>
<name>A0A0D0E0N6_9AGAM</name>
<dbReference type="HOGENOM" id="CLU_2441495_0_0_1"/>
<dbReference type="AlphaFoldDB" id="A0A0D0E0N6"/>
<accession>A0A0D0E0N6</accession>
<dbReference type="Proteomes" id="UP000054538">
    <property type="component" value="Unassembled WGS sequence"/>
</dbReference>
<evidence type="ECO:0000256" key="1">
    <source>
        <dbReference type="SAM" id="Phobius"/>
    </source>
</evidence>
<evidence type="ECO:0000313" key="3">
    <source>
        <dbReference type="Proteomes" id="UP000054538"/>
    </source>
</evidence>
<reference evidence="2 3" key="1">
    <citation type="submission" date="2014-04" db="EMBL/GenBank/DDBJ databases">
        <authorList>
            <consortium name="DOE Joint Genome Institute"/>
            <person name="Kuo A."/>
            <person name="Kohler A."/>
            <person name="Jargeat P."/>
            <person name="Nagy L.G."/>
            <person name="Floudas D."/>
            <person name="Copeland A."/>
            <person name="Barry K.W."/>
            <person name="Cichocki N."/>
            <person name="Veneault-Fourrey C."/>
            <person name="LaButti K."/>
            <person name="Lindquist E.A."/>
            <person name="Lipzen A."/>
            <person name="Lundell T."/>
            <person name="Morin E."/>
            <person name="Murat C."/>
            <person name="Sun H."/>
            <person name="Tunlid A."/>
            <person name="Henrissat B."/>
            <person name="Grigoriev I.V."/>
            <person name="Hibbett D.S."/>
            <person name="Martin F."/>
            <person name="Nordberg H.P."/>
            <person name="Cantor M.N."/>
            <person name="Hua S.X."/>
        </authorList>
    </citation>
    <scope>NUCLEOTIDE SEQUENCE [LARGE SCALE GENOMIC DNA]</scope>
    <source>
        <strain evidence="2 3">Ve08.2h10</strain>
    </source>
</reference>
<proteinExistence type="predicted"/>
<protein>
    <submittedName>
        <fullName evidence="2">Unplaced genomic scaffold scaffold_134, whole genome shotgun sequence</fullName>
    </submittedName>
</protein>
<keyword evidence="1" id="KW-0812">Transmembrane</keyword>
<keyword evidence="1" id="KW-1133">Transmembrane helix</keyword>
<keyword evidence="3" id="KW-1185">Reference proteome</keyword>
<evidence type="ECO:0000313" key="2">
    <source>
        <dbReference type="EMBL" id="KIK97016.1"/>
    </source>
</evidence>
<feature type="transmembrane region" description="Helical" evidence="1">
    <location>
        <begin position="67"/>
        <end position="86"/>
    </location>
</feature>
<keyword evidence="1" id="KW-0472">Membrane</keyword>
<dbReference type="EMBL" id="KN824956">
    <property type="protein sequence ID" value="KIK97016.1"/>
    <property type="molecule type" value="Genomic_DNA"/>
</dbReference>
<dbReference type="InParanoid" id="A0A0D0E0N6"/>